<evidence type="ECO:0000313" key="3">
    <source>
        <dbReference type="Proteomes" id="UP001595818"/>
    </source>
</evidence>
<gene>
    <name evidence="2" type="ORF">ACFPFU_20500</name>
</gene>
<keyword evidence="1" id="KW-1133">Transmembrane helix</keyword>
<accession>A0ABV9T6I6</accession>
<name>A0ABV9T6I6_9BACT</name>
<feature type="transmembrane region" description="Helical" evidence="1">
    <location>
        <begin position="16"/>
        <end position="35"/>
    </location>
</feature>
<sequence length="145" mass="16390">MAEIKHKPAFTMPMRGLLLLTGIYTSLWGAFFRWFGEEAFTWLAMEIEPVAVSGTTAYGTVGMITGIAVFLAAFYPLSWIYLIVVGIMGKLVTLTWFLTGYIGEVGWNKRSVFHVVFNEAIWLVPLSIILYNAWEVKKFLKGNKP</sequence>
<keyword evidence="1" id="KW-0472">Membrane</keyword>
<keyword evidence="3" id="KW-1185">Reference proteome</keyword>
<feature type="transmembrane region" description="Helical" evidence="1">
    <location>
        <begin position="111"/>
        <end position="134"/>
    </location>
</feature>
<dbReference type="EMBL" id="JBHSJJ010000015">
    <property type="protein sequence ID" value="MFC4874097.1"/>
    <property type="molecule type" value="Genomic_DNA"/>
</dbReference>
<proteinExistence type="predicted"/>
<keyword evidence="1" id="KW-0812">Transmembrane</keyword>
<evidence type="ECO:0000256" key="1">
    <source>
        <dbReference type="SAM" id="Phobius"/>
    </source>
</evidence>
<dbReference type="RefSeq" id="WP_377067615.1">
    <property type="nucleotide sequence ID" value="NZ_JBHSJJ010000015.1"/>
</dbReference>
<organism evidence="2 3">
    <name type="scientific">Negadavirga shengliensis</name>
    <dbReference type="NCBI Taxonomy" id="1389218"/>
    <lineage>
        <taxon>Bacteria</taxon>
        <taxon>Pseudomonadati</taxon>
        <taxon>Bacteroidota</taxon>
        <taxon>Cytophagia</taxon>
        <taxon>Cytophagales</taxon>
        <taxon>Cyclobacteriaceae</taxon>
        <taxon>Negadavirga</taxon>
    </lineage>
</organism>
<reference evidence="3" key="1">
    <citation type="journal article" date="2019" name="Int. J. Syst. Evol. Microbiol.">
        <title>The Global Catalogue of Microorganisms (GCM) 10K type strain sequencing project: providing services to taxonomists for standard genome sequencing and annotation.</title>
        <authorList>
            <consortium name="The Broad Institute Genomics Platform"/>
            <consortium name="The Broad Institute Genome Sequencing Center for Infectious Disease"/>
            <person name="Wu L."/>
            <person name="Ma J."/>
        </authorList>
    </citation>
    <scope>NUCLEOTIDE SEQUENCE [LARGE SCALE GENOMIC DNA]</scope>
    <source>
        <strain evidence="3">CGMCC 4.7466</strain>
    </source>
</reference>
<protein>
    <submittedName>
        <fullName evidence="2">Uncharacterized protein</fullName>
    </submittedName>
</protein>
<comment type="caution">
    <text evidence="2">The sequence shown here is derived from an EMBL/GenBank/DDBJ whole genome shotgun (WGS) entry which is preliminary data.</text>
</comment>
<dbReference type="Proteomes" id="UP001595818">
    <property type="component" value="Unassembled WGS sequence"/>
</dbReference>
<evidence type="ECO:0000313" key="2">
    <source>
        <dbReference type="EMBL" id="MFC4874097.1"/>
    </source>
</evidence>
<feature type="transmembrane region" description="Helical" evidence="1">
    <location>
        <begin position="79"/>
        <end position="99"/>
    </location>
</feature>
<feature type="transmembrane region" description="Helical" evidence="1">
    <location>
        <begin position="55"/>
        <end position="74"/>
    </location>
</feature>